<evidence type="ECO:0000313" key="2">
    <source>
        <dbReference type="Proteomes" id="UP001462640"/>
    </source>
</evidence>
<protein>
    <recommendedName>
        <fullName evidence="3">Glycosaminoglycan attachment site</fullName>
    </recommendedName>
</protein>
<proteinExistence type="predicted"/>
<organism evidence="1 2">
    <name type="scientific">Roseateles flavus</name>
    <dbReference type="NCBI Taxonomy" id="3149041"/>
    <lineage>
        <taxon>Bacteria</taxon>
        <taxon>Pseudomonadati</taxon>
        <taxon>Pseudomonadota</taxon>
        <taxon>Betaproteobacteria</taxon>
        <taxon>Burkholderiales</taxon>
        <taxon>Sphaerotilaceae</taxon>
        <taxon>Roseateles</taxon>
    </lineage>
</organism>
<gene>
    <name evidence="1" type="ORF">ABDJ40_15300</name>
</gene>
<dbReference type="EMBL" id="JBDPZC010000007">
    <property type="protein sequence ID" value="MEO3714131.1"/>
    <property type="molecule type" value="Genomic_DNA"/>
</dbReference>
<dbReference type="RefSeq" id="WP_347611191.1">
    <property type="nucleotide sequence ID" value="NZ_JBDPZC010000007.1"/>
</dbReference>
<reference evidence="1 2" key="1">
    <citation type="submission" date="2024-05" db="EMBL/GenBank/DDBJ databases">
        <title>Roseateles sp. 2.12 16S ribosomal RNA gene Genome sequencing and assembly.</title>
        <authorList>
            <person name="Woo H."/>
        </authorList>
    </citation>
    <scope>NUCLEOTIDE SEQUENCE [LARGE SCALE GENOMIC DNA]</scope>
    <source>
        <strain evidence="1 2">2.12</strain>
    </source>
</reference>
<evidence type="ECO:0000313" key="1">
    <source>
        <dbReference type="EMBL" id="MEO3714131.1"/>
    </source>
</evidence>
<sequence length="465" mass="52215">MKELPESLFRIYALSLPRGHGFGSRPPRNAWTTQDSITCGILLCDDVDASHGIMVMRRRVDDVWTVTSDEWGFANEAAAKARIAELLLEGAPPEPLPAGARRRPALHDLQQRSSSEIFDLLRSPTHHPAAWMLNQLYLALPNPDANWVGDCQTGNFHTRLWEAQLLACFREQGLLVTQPVESPDFRIENRRGDVAWVEAVTANPSVAYNHVNSTQSKPPDAREELLFGPAALRFAKTLRSKLQRRYHDLPHVADQPFMIAIADFQAPGSMLWSREGLIGYLYGEGVEVIEVDGRKQARSFPVTHLQGPSAFPAGLFANDLQCELSAVIFSNACSLAKFNRVAITRFGVPDGLRYMRIGECFDRTPGALKAIPFCLDISSEEYLRLWPNGSEPWSAELEVFHNPFARNPVPFELLPEATHWFDREGEIVCSSIYEHSILWSKTMILNAKDRVPTLVDFISESEPEP</sequence>
<accession>A0ABV0GGF3</accession>
<comment type="caution">
    <text evidence="1">The sequence shown here is derived from an EMBL/GenBank/DDBJ whole genome shotgun (WGS) entry which is preliminary data.</text>
</comment>
<keyword evidence="2" id="KW-1185">Reference proteome</keyword>
<dbReference type="Proteomes" id="UP001462640">
    <property type="component" value="Unassembled WGS sequence"/>
</dbReference>
<name>A0ABV0GGF3_9BURK</name>
<evidence type="ECO:0008006" key="3">
    <source>
        <dbReference type="Google" id="ProtNLM"/>
    </source>
</evidence>